<dbReference type="Gene3D" id="1.20.120.160">
    <property type="entry name" value="HPT domain"/>
    <property type="match status" value="1"/>
</dbReference>
<evidence type="ECO:0000256" key="20">
    <source>
        <dbReference type="PROSITE-ProRule" id="PRU00110"/>
    </source>
</evidence>
<comment type="function">
    <text evidence="16">Member of the two-component regulatory system BvgS/BvgA. Phosphorylates BvgA via a four-step phosphorelay in response to environmental signals.</text>
</comment>
<dbReference type="CDD" id="cd17546">
    <property type="entry name" value="REC_hyHK_CKI1_RcsC-like"/>
    <property type="match status" value="1"/>
</dbReference>
<dbReference type="InterPro" id="IPR003594">
    <property type="entry name" value="HATPase_dom"/>
</dbReference>
<dbReference type="NCBIfam" id="TIGR00229">
    <property type="entry name" value="sensory_box"/>
    <property type="match status" value="2"/>
</dbReference>
<feature type="domain" description="PAS" evidence="24">
    <location>
        <begin position="275"/>
        <end position="350"/>
    </location>
</feature>
<evidence type="ECO:0000256" key="12">
    <source>
        <dbReference type="ARBA" id="ARBA00022989"/>
    </source>
</evidence>
<evidence type="ECO:0000256" key="11">
    <source>
        <dbReference type="ARBA" id="ARBA00022840"/>
    </source>
</evidence>
<keyword evidence="13" id="KW-0902">Two-component regulatory system</keyword>
<comment type="subcellular location">
    <subcellularLocation>
        <location evidence="2">Cell membrane</location>
        <topology evidence="2">Multi-pass membrane protein</topology>
    </subcellularLocation>
</comment>
<dbReference type="Pfam" id="PF13426">
    <property type="entry name" value="PAS_9"/>
    <property type="match status" value="1"/>
</dbReference>
<dbReference type="Pfam" id="PF02518">
    <property type="entry name" value="HATPase_c"/>
    <property type="match status" value="1"/>
</dbReference>
<evidence type="ECO:0000256" key="4">
    <source>
        <dbReference type="ARBA" id="ARBA00022475"/>
    </source>
</evidence>
<dbReference type="Pfam" id="PF01627">
    <property type="entry name" value="Hpt"/>
    <property type="match status" value="1"/>
</dbReference>
<keyword evidence="28" id="KW-1185">Reference proteome</keyword>
<evidence type="ECO:0000256" key="7">
    <source>
        <dbReference type="ARBA" id="ARBA00022692"/>
    </source>
</evidence>
<dbReference type="CDD" id="cd16922">
    <property type="entry name" value="HATPase_EvgS-ArcB-TorS-like"/>
    <property type="match status" value="1"/>
</dbReference>
<keyword evidence="14" id="KW-0843">Virulence</keyword>
<dbReference type="InterPro" id="IPR036890">
    <property type="entry name" value="HATPase_C_sf"/>
</dbReference>
<keyword evidence="6" id="KW-0808">Transferase</keyword>
<dbReference type="InterPro" id="IPR005467">
    <property type="entry name" value="His_kinase_dom"/>
</dbReference>
<evidence type="ECO:0000256" key="19">
    <source>
        <dbReference type="ARBA" id="ARBA00070152"/>
    </source>
</evidence>
<dbReference type="Gene3D" id="1.10.287.130">
    <property type="match status" value="1"/>
</dbReference>
<name>A0A3E1RG97_9BURK</name>
<dbReference type="PRINTS" id="PR00344">
    <property type="entry name" value="BCTRLSENSOR"/>
</dbReference>
<dbReference type="InterPro" id="IPR001610">
    <property type="entry name" value="PAC"/>
</dbReference>
<dbReference type="EMBL" id="QFZK01000001">
    <property type="protein sequence ID" value="RFO98396.1"/>
    <property type="molecule type" value="Genomic_DNA"/>
</dbReference>
<dbReference type="InterPro" id="IPR036641">
    <property type="entry name" value="HPT_dom_sf"/>
</dbReference>
<dbReference type="GO" id="GO:0000155">
    <property type="term" value="F:phosphorelay sensor kinase activity"/>
    <property type="evidence" value="ECO:0007669"/>
    <property type="project" value="InterPro"/>
</dbReference>
<keyword evidence="9" id="KW-0547">Nucleotide-binding</keyword>
<keyword evidence="10" id="KW-0418">Kinase</keyword>
<dbReference type="SUPFAM" id="SSF47226">
    <property type="entry name" value="Histidine-containing phosphotransfer domain, HPT domain"/>
    <property type="match status" value="1"/>
</dbReference>
<evidence type="ECO:0000259" key="24">
    <source>
        <dbReference type="PROSITE" id="PS50112"/>
    </source>
</evidence>
<dbReference type="SUPFAM" id="SSF55785">
    <property type="entry name" value="PYP-like sensor domain (PAS domain)"/>
    <property type="match status" value="3"/>
</dbReference>
<dbReference type="PROSITE" id="PS50110">
    <property type="entry name" value="RESPONSE_REGULATORY"/>
    <property type="match status" value="2"/>
</dbReference>
<keyword evidence="15" id="KW-0472">Membrane</keyword>
<evidence type="ECO:0000259" key="26">
    <source>
        <dbReference type="PROSITE" id="PS50894"/>
    </source>
</evidence>
<dbReference type="InterPro" id="IPR011006">
    <property type="entry name" value="CheY-like_superfamily"/>
</dbReference>
<dbReference type="InterPro" id="IPR003661">
    <property type="entry name" value="HisK_dim/P_dom"/>
</dbReference>
<protein>
    <recommendedName>
        <fullName evidence="18">Sensory/regulatory protein RpfC</fullName>
        <ecNumber evidence="3">2.7.13.3</ecNumber>
    </recommendedName>
    <alternativeName>
        <fullName evidence="19">Virulence sensor protein BvgS</fullName>
    </alternativeName>
</protein>
<evidence type="ECO:0000256" key="10">
    <source>
        <dbReference type="ARBA" id="ARBA00022777"/>
    </source>
</evidence>
<dbReference type="Gene3D" id="3.30.450.20">
    <property type="entry name" value="PAS domain"/>
    <property type="match status" value="3"/>
</dbReference>
<feature type="domain" description="PAS" evidence="24">
    <location>
        <begin position="164"/>
        <end position="195"/>
    </location>
</feature>
<evidence type="ECO:0000259" key="22">
    <source>
        <dbReference type="PROSITE" id="PS50109"/>
    </source>
</evidence>
<evidence type="ECO:0000256" key="9">
    <source>
        <dbReference type="ARBA" id="ARBA00022741"/>
    </source>
</evidence>
<evidence type="ECO:0000256" key="15">
    <source>
        <dbReference type="ARBA" id="ARBA00023136"/>
    </source>
</evidence>
<evidence type="ECO:0000256" key="17">
    <source>
        <dbReference type="ARBA" id="ARBA00064003"/>
    </source>
</evidence>
<evidence type="ECO:0000256" key="18">
    <source>
        <dbReference type="ARBA" id="ARBA00068150"/>
    </source>
</evidence>
<dbReference type="InterPro" id="IPR001789">
    <property type="entry name" value="Sig_transdc_resp-reg_receiver"/>
</dbReference>
<dbReference type="OrthoDB" id="5519028at2"/>
<reference evidence="27 28" key="1">
    <citation type="submission" date="2018-05" db="EMBL/GenBank/DDBJ databases">
        <title>Rhodoferax soyangensis sp.nov., isolated from an oligotrophic freshwater lake.</title>
        <authorList>
            <person name="Park M."/>
        </authorList>
    </citation>
    <scope>NUCLEOTIDE SEQUENCE [LARGE SCALE GENOMIC DNA]</scope>
    <source>
        <strain evidence="27 28">IMCC26218</strain>
    </source>
</reference>
<evidence type="ECO:0000256" key="21">
    <source>
        <dbReference type="PROSITE-ProRule" id="PRU00169"/>
    </source>
</evidence>
<dbReference type="Pfam" id="PF00072">
    <property type="entry name" value="Response_reg"/>
    <property type="match status" value="2"/>
</dbReference>
<dbReference type="CDD" id="cd00082">
    <property type="entry name" value="HisKA"/>
    <property type="match status" value="1"/>
</dbReference>
<feature type="modified residue" description="4-aspartylphosphate" evidence="21">
    <location>
        <position position="842"/>
    </location>
</feature>
<dbReference type="InterPro" id="IPR000700">
    <property type="entry name" value="PAS-assoc_C"/>
</dbReference>
<keyword evidence="12" id="KW-1133">Transmembrane helix</keyword>
<keyword evidence="5 21" id="KW-0597">Phosphoprotein</keyword>
<evidence type="ECO:0000313" key="28">
    <source>
        <dbReference type="Proteomes" id="UP000260665"/>
    </source>
</evidence>
<dbReference type="SMART" id="SM00387">
    <property type="entry name" value="HATPase_c"/>
    <property type="match status" value="1"/>
</dbReference>
<organism evidence="27 28">
    <name type="scientific">Rhodoferax lacus</name>
    <dbReference type="NCBI Taxonomy" id="2184758"/>
    <lineage>
        <taxon>Bacteria</taxon>
        <taxon>Pseudomonadati</taxon>
        <taxon>Pseudomonadota</taxon>
        <taxon>Betaproteobacteria</taxon>
        <taxon>Burkholderiales</taxon>
        <taxon>Comamonadaceae</taxon>
        <taxon>Rhodoferax</taxon>
    </lineage>
</organism>
<keyword evidence="7" id="KW-0812">Transmembrane</keyword>
<dbReference type="CDD" id="cd00088">
    <property type="entry name" value="HPT"/>
    <property type="match status" value="1"/>
</dbReference>
<dbReference type="PROSITE" id="PS50109">
    <property type="entry name" value="HIS_KIN"/>
    <property type="match status" value="1"/>
</dbReference>
<keyword evidence="4" id="KW-1003">Cell membrane</keyword>
<dbReference type="SMART" id="SM00091">
    <property type="entry name" value="PAS"/>
    <property type="match status" value="3"/>
</dbReference>
<dbReference type="FunFam" id="1.10.287.130:FF:000002">
    <property type="entry name" value="Two-component osmosensing histidine kinase"/>
    <property type="match status" value="1"/>
</dbReference>
<dbReference type="Pfam" id="PF00512">
    <property type="entry name" value="HisKA"/>
    <property type="match status" value="1"/>
</dbReference>
<dbReference type="InterPro" id="IPR035965">
    <property type="entry name" value="PAS-like_dom_sf"/>
</dbReference>
<feature type="domain" description="HPt" evidence="26">
    <location>
        <begin position="1086"/>
        <end position="1179"/>
    </location>
</feature>
<dbReference type="RefSeq" id="WP_117172959.1">
    <property type="nucleotide sequence ID" value="NZ_QFZK01000001.1"/>
</dbReference>
<dbReference type="SUPFAM" id="SSF47384">
    <property type="entry name" value="Homodimeric domain of signal transducing histidine kinase"/>
    <property type="match status" value="1"/>
</dbReference>
<evidence type="ECO:0000256" key="14">
    <source>
        <dbReference type="ARBA" id="ARBA00023026"/>
    </source>
</evidence>
<comment type="subunit">
    <text evidence="17">At low DSF concentrations, interacts with RpfF.</text>
</comment>
<dbReference type="GO" id="GO:0005886">
    <property type="term" value="C:plasma membrane"/>
    <property type="evidence" value="ECO:0007669"/>
    <property type="project" value="UniProtKB-SubCell"/>
</dbReference>
<dbReference type="InterPro" id="IPR008207">
    <property type="entry name" value="Sig_transdc_His_kin_Hpt_dom"/>
</dbReference>
<dbReference type="SMART" id="SM00448">
    <property type="entry name" value="REC"/>
    <property type="match status" value="2"/>
</dbReference>
<evidence type="ECO:0000259" key="23">
    <source>
        <dbReference type="PROSITE" id="PS50110"/>
    </source>
</evidence>
<feature type="domain" description="PAS" evidence="24">
    <location>
        <begin position="400"/>
        <end position="465"/>
    </location>
</feature>
<dbReference type="CDD" id="cd00130">
    <property type="entry name" value="PAS"/>
    <property type="match status" value="2"/>
</dbReference>
<dbReference type="InterPro" id="IPR036097">
    <property type="entry name" value="HisK_dim/P_sf"/>
</dbReference>
<dbReference type="PROSITE" id="PS50112">
    <property type="entry name" value="PAS"/>
    <property type="match status" value="3"/>
</dbReference>
<evidence type="ECO:0000256" key="5">
    <source>
        <dbReference type="ARBA" id="ARBA00022553"/>
    </source>
</evidence>
<dbReference type="PANTHER" id="PTHR45339">
    <property type="entry name" value="HYBRID SIGNAL TRANSDUCTION HISTIDINE KINASE J"/>
    <property type="match status" value="1"/>
</dbReference>
<feature type="domain" description="PAC" evidence="25">
    <location>
        <begin position="353"/>
        <end position="406"/>
    </location>
</feature>
<evidence type="ECO:0000259" key="25">
    <source>
        <dbReference type="PROSITE" id="PS50113"/>
    </source>
</evidence>
<evidence type="ECO:0000256" key="6">
    <source>
        <dbReference type="ARBA" id="ARBA00022679"/>
    </source>
</evidence>
<feature type="domain" description="Response regulatory" evidence="23">
    <location>
        <begin position="933"/>
        <end position="1050"/>
    </location>
</feature>
<feature type="domain" description="PAC" evidence="25">
    <location>
        <begin position="222"/>
        <end position="274"/>
    </location>
</feature>
<gene>
    <name evidence="27" type="ORF">DIC66_00390</name>
</gene>
<keyword evidence="8" id="KW-0732">Signal</keyword>
<comment type="catalytic activity">
    <reaction evidence="1">
        <text>ATP + protein L-histidine = ADP + protein N-phospho-L-histidine.</text>
        <dbReference type="EC" id="2.7.13.3"/>
    </reaction>
</comment>
<evidence type="ECO:0000256" key="1">
    <source>
        <dbReference type="ARBA" id="ARBA00000085"/>
    </source>
</evidence>
<dbReference type="EC" id="2.7.13.3" evidence="3"/>
<dbReference type="InterPro" id="IPR000014">
    <property type="entry name" value="PAS"/>
</dbReference>
<dbReference type="InterPro" id="IPR004358">
    <property type="entry name" value="Sig_transdc_His_kin-like_C"/>
</dbReference>
<evidence type="ECO:0000256" key="8">
    <source>
        <dbReference type="ARBA" id="ARBA00022729"/>
    </source>
</evidence>
<dbReference type="Proteomes" id="UP000260665">
    <property type="component" value="Unassembled WGS sequence"/>
</dbReference>
<dbReference type="SUPFAM" id="SSF55874">
    <property type="entry name" value="ATPase domain of HSP90 chaperone/DNA topoisomerase II/histidine kinase"/>
    <property type="match status" value="1"/>
</dbReference>
<evidence type="ECO:0000256" key="16">
    <source>
        <dbReference type="ARBA" id="ARBA00058004"/>
    </source>
</evidence>
<dbReference type="SMART" id="SM00086">
    <property type="entry name" value="PAC"/>
    <property type="match status" value="2"/>
</dbReference>
<evidence type="ECO:0000256" key="13">
    <source>
        <dbReference type="ARBA" id="ARBA00023012"/>
    </source>
</evidence>
<dbReference type="Gene3D" id="3.40.50.2300">
    <property type="match status" value="2"/>
</dbReference>
<sequence length="1182" mass="128694">MHKLLARQIKHGLGIDPARFEAVQQELALLTQYSGLTPDARKVLGSLATFVQRVDEAYLQNDRDLDLKTRSLELSSVELTQSNTRLREELASRTRAIDSLRTTAIGLMEFVDLDETGVMDDNLESLSALMGELVRQKDESQKDLHAALTDLAHQKFALDQHAIVSITDVHGTITYANDKFCQISGYTRPELVGQSHRLIKSDVHHRSFYADMWSTILAGRVWHGEVCNRNKAGDLYWVNSTLVPLRDDAGNPTFFIAMRTDITERKQMESSIKAAEARLRRITNTVPGAVFQWQAGADYDRFTFVSPRVQQVLGLGVQALREDASLVMQQVLEADRVAIKDGLREALRVASAWRGEYRVRLPNGSIRWIRAEINPDPDRAADGAAVFTGIWQDVTERKEADARLREVTENVPVAIFQYYLDPAGYFVIPFMSHAIHSICGASAEDVMRDSRLLGSCVHPDDLDRFVGILAPASAEAQAQSIDFRMVHQVSGQTVWVHGQADARQLPNGTWVWNGYFTDVTAAKEIAVELQRAKDQAVAASLAKSDFLANMSHEIRTPMNGVLGMADLLLDTQLDPEQSEYVSVVKSSADALLRVINDILDFSKIEAGKLVIEHIPYSLAQTLEDTVKVVALRARDKGLEMLCDIEPDVPATVMGDPGRLRQVLVNLIGNAIKFTKVGTILVRAALQSHDAQGCLLHLSVTDSGIGIAPDKLGSIFEAFSQEDSSTTRRFGGTGLGLTISARLVDAMGGQIWVESELGRGSVFHFTMRVGLDRSQAVLPASQISFAGLRMLVVDDLEVHRDVIARGLKAVGVVVHTAASGALALEWLERESLTGQPCDLIVLDALMPEMDGFELAQRIAALPNCAGIPRVMLSSTGVRSDAERAREVGIAAYVSKPVANGELHRVLARSLHLLNAAEPNGDRLSSTRAEQRKLAVLLVEDNPINQKLAITLLARWGHVVTVAENGQLAVELVSTQAFDVVLMDMMMPVMDGLEATHLIRALPGAGASVPIVAMTANAMESDRERCLAAGMNDYISKPIKAQELQELLQTVGMGAGGVGAGAKAAYSAQAMGPGHSAFDYDAGLKAMDQEILEIIGQAFLDQWPDDCLKIRSHLQAGDAMPVFHTAHALKGTLAMFGADPASHLAAHLEGLAQRGDLAVVGSLLEPFVAEVDCLRAALKRSLAA</sequence>
<dbReference type="SUPFAM" id="SSF52172">
    <property type="entry name" value="CheY-like"/>
    <property type="match status" value="2"/>
</dbReference>
<dbReference type="Gene3D" id="3.30.565.10">
    <property type="entry name" value="Histidine kinase-like ATPase, C-terminal domain"/>
    <property type="match status" value="1"/>
</dbReference>
<feature type="modified residue" description="4-aspartylphosphate" evidence="21">
    <location>
        <position position="982"/>
    </location>
</feature>
<feature type="domain" description="Response regulatory" evidence="23">
    <location>
        <begin position="788"/>
        <end position="909"/>
    </location>
</feature>
<evidence type="ECO:0000313" key="27">
    <source>
        <dbReference type="EMBL" id="RFO98396.1"/>
    </source>
</evidence>
<accession>A0A3E1RG97</accession>
<dbReference type="InterPro" id="IPR013655">
    <property type="entry name" value="PAS_fold_3"/>
</dbReference>
<dbReference type="Pfam" id="PF08447">
    <property type="entry name" value="PAS_3"/>
    <property type="match status" value="2"/>
</dbReference>
<dbReference type="PROSITE" id="PS50113">
    <property type="entry name" value="PAC"/>
    <property type="match status" value="2"/>
</dbReference>
<dbReference type="FunFam" id="3.30.565.10:FF:000010">
    <property type="entry name" value="Sensor histidine kinase RcsC"/>
    <property type="match status" value="1"/>
</dbReference>
<dbReference type="PROSITE" id="PS50894">
    <property type="entry name" value="HPT"/>
    <property type="match status" value="1"/>
</dbReference>
<proteinExistence type="predicted"/>
<comment type="caution">
    <text evidence="27">The sequence shown here is derived from an EMBL/GenBank/DDBJ whole genome shotgun (WGS) entry which is preliminary data.</text>
</comment>
<keyword evidence="11" id="KW-0067">ATP-binding</keyword>
<feature type="modified residue" description="Phosphohistidine" evidence="20">
    <location>
        <position position="1125"/>
    </location>
</feature>
<feature type="domain" description="Histidine kinase" evidence="22">
    <location>
        <begin position="549"/>
        <end position="770"/>
    </location>
</feature>
<dbReference type="SMART" id="SM00388">
    <property type="entry name" value="HisKA"/>
    <property type="match status" value="1"/>
</dbReference>
<dbReference type="PANTHER" id="PTHR45339:SF1">
    <property type="entry name" value="HYBRID SIGNAL TRANSDUCTION HISTIDINE KINASE J"/>
    <property type="match status" value="1"/>
</dbReference>
<dbReference type="GO" id="GO:0005524">
    <property type="term" value="F:ATP binding"/>
    <property type="evidence" value="ECO:0007669"/>
    <property type="project" value="UniProtKB-KW"/>
</dbReference>
<dbReference type="AlphaFoldDB" id="A0A3E1RG97"/>
<evidence type="ECO:0000256" key="2">
    <source>
        <dbReference type="ARBA" id="ARBA00004651"/>
    </source>
</evidence>
<evidence type="ECO:0000256" key="3">
    <source>
        <dbReference type="ARBA" id="ARBA00012438"/>
    </source>
</evidence>